<organism evidence="1 2">
    <name type="scientific">Prochlorococcus marinus (strain MIT 9303)</name>
    <dbReference type="NCBI Taxonomy" id="59922"/>
    <lineage>
        <taxon>Bacteria</taxon>
        <taxon>Bacillati</taxon>
        <taxon>Cyanobacteriota</taxon>
        <taxon>Cyanophyceae</taxon>
        <taxon>Synechococcales</taxon>
        <taxon>Prochlorococcaceae</taxon>
        <taxon>Prochlorococcus</taxon>
    </lineage>
</organism>
<dbReference type="STRING" id="59922.P9303_12241"/>
<dbReference type="RefSeq" id="WP_011825871.1">
    <property type="nucleotide sequence ID" value="NC_008820.1"/>
</dbReference>
<dbReference type="BioCyc" id="PMAR59922:G1G80-1068-MONOMER"/>
<proteinExistence type="predicted"/>
<evidence type="ECO:0000313" key="2">
    <source>
        <dbReference type="Proteomes" id="UP000002274"/>
    </source>
</evidence>
<name>A2C913_PROM3</name>
<reference evidence="1 2" key="1">
    <citation type="journal article" date="2007" name="PLoS Genet.">
        <title>Patterns and implications of gene gain and loss in the evolution of Prochlorococcus.</title>
        <authorList>
            <person name="Kettler G.C."/>
            <person name="Martiny A.C."/>
            <person name="Huang K."/>
            <person name="Zucker J."/>
            <person name="Coleman M.L."/>
            <person name="Rodrigue S."/>
            <person name="Chen F."/>
            <person name="Lapidus A."/>
            <person name="Ferriera S."/>
            <person name="Johnson J."/>
            <person name="Steglich C."/>
            <person name="Church G.M."/>
            <person name="Richardson P."/>
            <person name="Chisholm S.W."/>
        </authorList>
    </citation>
    <scope>NUCLEOTIDE SEQUENCE [LARGE SCALE GENOMIC DNA]</scope>
    <source>
        <strain evidence="1 2">MIT 9303</strain>
    </source>
</reference>
<dbReference type="HOGENOM" id="CLU_171164_0_0_3"/>
<dbReference type="InterPro" id="IPR021231">
    <property type="entry name" value="DUF2811"/>
</dbReference>
<dbReference type="EMBL" id="CP000554">
    <property type="protein sequence ID" value="ABM77973.1"/>
    <property type="molecule type" value="Genomic_DNA"/>
</dbReference>
<evidence type="ECO:0000313" key="1">
    <source>
        <dbReference type="EMBL" id="ABM77973.1"/>
    </source>
</evidence>
<dbReference type="KEGG" id="pmf:P9303_12241"/>
<evidence type="ECO:0008006" key="3">
    <source>
        <dbReference type="Google" id="ProtNLM"/>
    </source>
</evidence>
<accession>A2C913</accession>
<dbReference type="AlphaFoldDB" id="A2C913"/>
<dbReference type="Pfam" id="PF10929">
    <property type="entry name" value="DUF2811"/>
    <property type="match status" value="1"/>
</dbReference>
<gene>
    <name evidence="1" type="ordered locus">P9303_12241</name>
</gene>
<protein>
    <recommendedName>
        <fullName evidence="3">DUF2811 domain-containing protein</fullName>
    </recommendedName>
</protein>
<sequence length="88" mass="10057">MDRNHLERCVEINDACQSVEASSSYVSLEAEIPEVLYRGMKEFIGSHPNWDQYRVMSSAIAHFLFQNGCGDRAVTERYLNDLFSHAEA</sequence>
<dbReference type="Proteomes" id="UP000002274">
    <property type="component" value="Chromosome"/>
</dbReference>